<dbReference type="Gene3D" id="1.10.10.10">
    <property type="entry name" value="Winged helix-like DNA-binding domain superfamily/Winged helix DNA-binding domain"/>
    <property type="match status" value="1"/>
</dbReference>
<evidence type="ECO:0000256" key="1">
    <source>
        <dbReference type="ARBA" id="ARBA00023015"/>
    </source>
</evidence>
<dbReference type="Gene3D" id="1.10.1740.10">
    <property type="match status" value="1"/>
</dbReference>
<reference evidence="6" key="1">
    <citation type="submission" date="2020-07" db="EMBL/GenBank/DDBJ databases">
        <title>Huge and variable diversity of episymbiotic CPR bacteria and DPANN archaea in groundwater ecosystems.</title>
        <authorList>
            <person name="He C.Y."/>
            <person name="Keren R."/>
            <person name="Whittaker M."/>
            <person name="Farag I.F."/>
            <person name="Doudna J."/>
            <person name="Cate J.H.D."/>
            <person name="Banfield J.F."/>
        </authorList>
    </citation>
    <scope>NUCLEOTIDE SEQUENCE</scope>
    <source>
        <strain evidence="6">NC_groundwater_580_Pr5_B-0.1um_64_19</strain>
    </source>
</reference>
<keyword evidence="4" id="KW-0804">Transcription</keyword>
<organism evidence="6 7">
    <name type="scientific">Candidatus Korobacter versatilis</name>
    <dbReference type="NCBI Taxonomy" id="658062"/>
    <lineage>
        <taxon>Bacteria</taxon>
        <taxon>Pseudomonadati</taxon>
        <taxon>Acidobacteriota</taxon>
        <taxon>Terriglobia</taxon>
        <taxon>Terriglobales</taxon>
        <taxon>Candidatus Korobacteraceae</taxon>
        <taxon>Candidatus Korobacter</taxon>
    </lineage>
</organism>
<dbReference type="PANTHER" id="PTHR43133">
    <property type="entry name" value="RNA POLYMERASE ECF-TYPE SIGMA FACTO"/>
    <property type="match status" value="1"/>
</dbReference>
<dbReference type="GO" id="GO:0006352">
    <property type="term" value="P:DNA-templated transcription initiation"/>
    <property type="evidence" value="ECO:0007669"/>
    <property type="project" value="InterPro"/>
</dbReference>
<dbReference type="EMBL" id="JACPNR010000011">
    <property type="protein sequence ID" value="MBI2679043.1"/>
    <property type="molecule type" value="Genomic_DNA"/>
</dbReference>
<feature type="domain" description="RNA polymerase sigma-70 region 4" evidence="5">
    <location>
        <begin position="208"/>
        <end position="257"/>
    </location>
</feature>
<dbReference type="InterPro" id="IPR013324">
    <property type="entry name" value="RNA_pol_sigma_r3/r4-like"/>
</dbReference>
<accession>A0A932A9B9</accession>
<keyword evidence="2" id="KW-0731">Sigma factor</keyword>
<dbReference type="AlphaFoldDB" id="A0A932A9B9"/>
<evidence type="ECO:0000259" key="5">
    <source>
        <dbReference type="Pfam" id="PF04545"/>
    </source>
</evidence>
<dbReference type="PANTHER" id="PTHR43133:SF8">
    <property type="entry name" value="RNA POLYMERASE SIGMA FACTOR HI_1459-RELATED"/>
    <property type="match status" value="1"/>
</dbReference>
<keyword evidence="1" id="KW-0805">Transcription regulation</keyword>
<protein>
    <submittedName>
        <fullName evidence="6">Sigma-70 family RNA polymerase sigma factor</fullName>
    </submittedName>
</protein>
<dbReference type="Pfam" id="PF04545">
    <property type="entry name" value="Sigma70_r4"/>
    <property type="match status" value="1"/>
</dbReference>
<dbReference type="GO" id="GO:0003677">
    <property type="term" value="F:DNA binding"/>
    <property type="evidence" value="ECO:0007669"/>
    <property type="project" value="UniProtKB-KW"/>
</dbReference>
<dbReference type="GO" id="GO:0016987">
    <property type="term" value="F:sigma factor activity"/>
    <property type="evidence" value="ECO:0007669"/>
    <property type="project" value="UniProtKB-KW"/>
</dbReference>
<sequence>MSTGAKPVRPSTPPAGVAGHWLERLFGELWLESHAADYGLPQLEFLRILAEVGAKYLPAEAAPGDATALYRSLRVEELALARACAAGHERAWEVFLGRFREKLFDAGRAIARDEATGRELADSLYADLYGTELRDGERRSKLLFYMGRGSLEGWLRTVLAQEYINRYRSHKKLVSLEEEGEEGVQFAATAREEPIAVDPRLEAAVDAALAALPAEDRYVLASYFLDQRTLAEVARTLGVHESTISRKLGKLTAQLRKHVLDALVKRGMSRRQAEEALAADVRDLQVNIRARLAQDSAAAPFSEKER</sequence>
<dbReference type="InterPro" id="IPR007630">
    <property type="entry name" value="RNA_pol_sigma70_r4"/>
</dbReference>
<dbReference type="SUPFAM" id="SSF88659">
    <property type="entry name" value="Sigma3 and sigma4 domains of RNA polymerase sigma factors"/>
    <property type="match status" value="1"/>
</dbReference>
<evidence type="ECO:0000256" key="4">
    <source>
        <dbReference type="ARBA" id="ARBA00023163"/>
    </source>
</evidence>
<dbReference type="InterPro" id="IPR014284">
    <property type="entry name" value="RNA_pol_sigma-70_dom"/>
</dbReference>
<dbReference type="NCBIfam" id="TIGR02937">
    <property type="entry name" value="sigma70-ECF"/>
    <property type="match status" value="1"/>
</dbReference>
<evidence type="ECO:0000313" key="7">
    <source>
        <dbReference type="Proteomes" id="UP000779809"/>
    </source>
</evidence>
<dbReference type="InterPro" id="IPR039425">
    <property type="entry name" value="RNA_pol_sigma-70-like"/>
</dbReference>
<name>A0A932A9B9_9BACT</name>
<dbReference type="Proteomes" id="UP000779809">
    <property type="component" value="Unassembled WGS sequence"/>
</dbReference>
<evidence type="ECO:0000313" key="6">
    <source>
        <dbReference type="EMBL" id="MBI2679043.1"/>
    </source>
</evidence>
<evidence type="ECO:0000256" key="3">
    <source>
        <dbReference type="ARBA" id="ARBA00023125"/>
    </source>
</evidence>
<comment type="caution">
    <text evidence="6">The sequence shown here is derived from an EMBL/GenBank/DDBJ whole genome shotgun (WGS) entry which is preliminary data.</text>
</comment>
<proteinExistence type="predicted"/>
<evidence type="ECO:0000256" key="2">
    <source>
        <dbReference type="ARBA" id="ARBA00023082"/>
    </source>
</evidence>
<gene>
    <name evidence="6" type="ORF">HYX28_09700</name>
</gene>
<dbReference type="InterPro" id="IPR036388">
    <property type="entry name" value="WH-like_DNA-bd_sf"/>
</dbReference>
<keyword evidence="3" id="KW-0238">DNA-binding</keyword>